<protein>
    <recommendedName>
        <fullName evidence="4">DUF5689 domain-containing protein</fullName>
    </recommendedName>
</protein>
<feature type="chain" id="PRO_5020517951" description="DUF5689 domain-containing protein" evidence="1">
    <location>
        <begin position="22"/>
        <end position="95"/>
    </location>
</feature>
<evidence type="ECO:0000313" key="2">
    <source>
        <dbReference type="EMBL" id="QCK15189.1"/>
    </source>
</evidence>
<evidence type="ECO:0000313" key="3">
    <source>
        <dbReference type="Proteomes" id="UP000298616"/>
    </source>
</evidence>
<accession>A0A4D7JGB5</accession>
<dbReference type="RefSeq" id="WP_137090774.1">
    <property type="nucleotide sequence ID" value="NZ_CP028923.1"/>
</dbReference>
<dbReference type="AlphaFoldDB" id="A0A4D7JGB5"/>
<name>A0A4D7JGB5_9BACT</name>
<keyword evidence="3" id="KW-1185">Reference proteome</keyword>
<keyword evidence="1" id="KW-0732">Signal</keyword>
<feature type="signal peptide" evidence="1">
    <location>
        <begin position="1"/>
        <end position="21"/>
    </location>
</feature>
<evidence type="ECO:0000256" key="1">
    <source>
        <dbReference type="SAM" id="SignalP"/>
    </source>
</evidence>
<dbReference type="EMBL" id="CP028923">
    <property type="protein sequence ID" value="QCK15189.1"/>
    <property type="molecule type" value="Genomic_DNA"/>
</dbReference>
<gene>
    <name evidence="2" type="ORF">DCC35_10740</name>
</gene>
<dbReference type="PROSITE" id="PS51257">
    <property type="entry name" value="PROKAR_LIPOPROTEIN"/>
    <property type="match status" value="1"/>
</dbReference>
<evidence type="ECO:0008006" key="4">
    <source>
        <dbReference type="Google" id="ProtNLM"/>
    </source>
</evidence>
<reference evidence="2 3" key="1">
    <citation type="submission" date="2018-04" db="EMBL/GenBank/DDBJ databases">
        <title>Complete genome uncultured novel isolate.</title>
        <authorList>
            <person name="Merlino G."/>
        </authorList>
    </citation>
    <scope>NUCLEOTIDE SEQUENCE [LARGE SCALE GENOMIC DNA]</scope>
    <source>
        <strain evidence="3">R1DC9</strain>
    </source>
</reference>
<dbReference type="Proteomes" id="UP000298616">
    <property type="component" value="Chromosome"/>
</dbReference>
<proteinExistence type="predicted"/>
<sequence>MIKLFKFVQLAVLVFCVFVFTSCEEEPISKDEKIRIIHPNSTSDISSRTVSTSEWTSGTISSIVSPDNLVDLGGQLSGEIYGKVTIRKYLEVPDG</sequence>
<dbReference type="KEGG" id="fpf:DCC35_10740"/>
<organism evidence="2 3">
    <name type="scientific">Mangrovivirga cuniculi</name>
    <dbReference type="NCBI Taxonomy" id="2715131"/>
    <lineage>
        <taxon>Bacteria</taxon>
        <taxon>Pseudomonadati</taxon>
        <taxon>Bacteroidota</taxon>
        <taxon>Cytophagia</taxon>
        <taxon>Cytophagales</taxon>
        <taxon>Mangrovivirgaceae</taxon>
        <taxon>Mangrovivirga</taxon>
    </lineage>
</organism>